<evidence type="ECO:0000313" key="6">
    <source>
        <dbReference type="EMBL" id="MFC4555025.1"/>
    </source>
</evidence>
<dbReference type="Gene3D" id="3.40.50.2300">
    <property type="match status" value="2"/>
</dbReference>
<gene>
    <name evidence="6" type="ORF">ACFO3F_07175</name>
</gene>
<evidence type="ECO:0000256" key="4">
    <source>
        <dbReference type="SAM" id="SignalP"/>
    </source>
</evidence>
<dbReference type="PROSITE" id="PS51257">
    <property type="entry name" value="PROKAR_LIPOPROTEIN"/>
    <property type="match status" value="1"/>
</dbReference>
<evidence type="ECO:0000256" key="2">
    <source>
        <dbReference type="ARBA" id="ARBA00007639"/>
    </source>
</evidence>
<dbReference type="PANTHER" id="PTHR46847:SF1">
    <property type="entry name" value="D-ALLOSE-BINDING PERIPLASMIC PROTEIN-RELATED"/>
    <property type="match status" value="1"/>
</dbReference>
<comment type="similarity">
    <text evidence="2">Belongs to the bacterial solute-binding protein 2 family.</text>
</comment>
<dbReference type="SUPFAM" id="SSF53822">
    <property type="entry name" value="Periplasmic binding protein-like I"/>
    <property type="match status" value="1"/>
</dbReference>
<keyword evidence="3 4" id="KW-0732">Signal</keyword>
<proteinExistence type="inferred from homology"/>
<feature type="domain" description="Periplasmic binding protein" evidence="5">
    <location>
        <begin position="60"/>
        <end position="309"/>
    </location>
</feature>
<evidence type="ECO:0000256" key="1">
    <source>
        <dbReference type="ARBA" id="ARBA00004196"/>
    </source>
</evidence>
<dbReference type="Proteomes" id="UP001595955">
    <property type="component" value="Unassembled WGS sequence"/>
</dbReference>
<organism evidence="6 7">
    <name type="scientific">Georgenia faecalis</name>
    <dbReference type="NCBI Taxonomy" id="2483799"/>
    <lineage>
        <taxon>Bacteria</taxon>
        <taxon>Bacillati</taxon>
        <taxon>Actinomycetota</taxon>
        <taxon>Actinomycetes</taxon>
        <taxon>Micrococcales</taxon>
        <taxon>Bogoriellaceae</taxon>
        <taxon>Georgenia</taxon>
    </lineage>
</organism>
<dbReference type="RefSeq" id="WP_122824029.1">
    <property type="nucleotide sequence ID" value="NZ_CP033325.1"/>
</dbReference>
<dbReference type="Pfam" id="PF13407">
    <property type="entry name" value="Peripla_BP_4"/>
    <property type="match status" value="1"/>
</dbReference>
<evidence type="ECO:0000256" key="3">
    <source>
        <dbReference type="ARBA" id="ARBA00022729"/>
    </source>
</evidence>
<feature type="signal peptide" evidence="4">
    <location>
        <begin position="1"/>
        <end position="24"/>
    </location>
</feature>
<keyword evidence="7" id="KW-1185">Reference proteome</keyword>
<sequence length="345" mass="35624">MTRRNGHAAGPVLACAASAALVLAACGTESDAPGVADTTGATGGDAAAASCAGADGEYLIGMSQANVAEPYRQQMDDDIAAAAAEVDQFEVVFADAAQDNSKQVSDVENFLSQGIDLLIISPNEAAPLTAIVERAYDEGIPVIVLDRKIESDSYTQFIGANNLEIGRAAGEYVATELLPDGGTVAELKGLPGSTPAQERADGFREGIASNANIEIVAEGVGDWLRDLGQSQAEAILQANDDIDVFYAHNDPMAEGAYLAATAAGREGEISFIGIDALPIPSGGIKAVEEGRLSATFVYPTGGREAIATAEEILVECADVDKEQVLETQLVTQENAADLYAELGGQ</sequence>
<dbReference type="InterPro" id="IPR025997">
    <property type="entry name" value="SBP_2_dom"/>
</dbReference>
<dbReference type="EMBL" id="JBHSGF010000004">
    <property type="protein sequence ID" value="MFC4555025.1"/>
    <property type="molecule type" value="Genomic_DNA"/>
</dbReference>
<feature type="chain" id="PRO_5047303610" evidence="4">
    <location>
        <begin position="25"/>
        <end position="345"/>
    </location>
</feature>
<protein>
    <submittedName>
        <fullName evidence="6">Substrate-binding domain-containing protein</fullName>
    </submittedName>
</protein>
<dbReference type="CDD" id="cd06308">
    <property type="entry name" value="PBP1_sensor_kinase-like"/>
    <property type="match status" value="1"/>
</dbReference>
<dbReference type="InterPro" id="IPR028082">
    <property type="entry name" value="Peripla_BP_I"/>
</dbReference>
<evidence type="ECO:0000313" key="7">
    <source>
        <dbReference type="Proteomes" id="UP001595955"/>
    </source>
</evidence>
<name>A0ABV9D8H1_9MICO</name>
<comment type="caution">
    <text evidence="6">The sequence shown here is derived from an EMBL/GenBank/DDBJ whole genome shotgun (WGS) entry which is preliminary data.</text>
</comment>
<reference evidence="7" key="1">
    <citation type="journal article" date="2019" name="Int. J. Syst. Evol. Microbiol.">
        <title>The Global Catalogue of Microorganisms (GCM) 10K type strain sequencing project: providing services to taxonomists for standard genome sequencing and annotation.</title>
        <authorList>
            <consortium name="The Broad Institute Genomics Platform"/>
            <consortium name="The Broad Institute Genome Sequencing Center for Infectious Disease"/>
            <person name="Wu L."/>
            <person name="Ma J."/>
        </authorList>
    </citation>
    <scope>NUCLEOTIDE SEQUENCE [LARGE SCALE GENOMIC DNA]</scope>
    <source>
        <strain evidence="7">JCM 3369</strain>
    </source>
</reference>
<dbReference type="PANTHER" id="PTHR46847">
    <property type="entry name" value="D-ALLOSE-BINDING PERIPLASMIC PROTEIN-RELATED"/>
    <property type="match status" value="1"/>
</dbReference>
<comment type="subcellular location">
    <subcellularLocation>
        <location evidence="1">Cell envelope</location>
    </subcellularLocation>
</comment>
<evidence type="ECO:0000259" key="5">
    <source>
        <dbReference type="Pfam" id="PF13407"/>
    </source>
</evidence>
<accession>A0ABV9D8H1</accession>